<evidence type="ECO:0000313" key="2">
    <source>
        <dbReference type="EMBL" id="CAA9555018.1"/>
    </source>
</evidence>
<dbReference type="SUPFAM" id="SSF55729">
    <property type="entry name" value="Acyl-CoA N-acyltransferases (Nat)"/>
    <property type="match status" value="1"/>
</dbReference>
<dbReference type="EMBL" id="CADCWM010000361">
    <property type="protein sequence ID" value="CAA9555018.1"/>
    <property type="molecule type" value="Genomic_DNA"/>
</dbReference>
<gene>
    <name evidence="2" type="ORF">AVDCRST_MAG88-1042</name>
</gene>
<proteinExistence type="predicted"/>
<organism evidence="2">
    <name type="scientific">uncultured Thermomicrobiales bacterium</name>
    <dbReference type="NCBI Taxonomy" id="1645740"/>
    <lineage>
        <taxon>Bacteria</taxon>
        <taxon>Pseudomonadati</taxon>
        <taxon>Thermomicrobiota</taxon>
        <taxon>Thermomicrobia</taxon>
        <taxon>Thermomicrobiales</taxon>
        <taxon>environmental samples</taxon>
    </lineage>
</organism>
<dbReference type="CDD" id="cd04301">
    <property type="entry name" value="NAT_SF"/>
    <property type="match status" value="1"/>
</dbReference>
<dbReference type="PROSITE" id="PS51186">
    <property type="entry name" value="GNAT"/>
    <property type="match status" value="1"/>
</dbReference>
<sequence>MNDAVPGGSAIGIRRAGVSDAAALAVLRYRFRAELGQPVEAEGAFVARATPWLAERLRGDAWRAWVAVDAAGEIIGHIFAQAVEKIPNPVPEAETILYITNAYVVPALRGGGIGARLLEAALEERRELQVETVIP</sequence>
<name>A0A6J4UQ04_9BACT</name>
<reference evidence="2" key="1">
    <citation type="submission" date="2020-02" db="EMBL/GenBank/DDBJ databases">
        <authorList>
            <person name="Meier V. D."/>
        </authorList>
    </citation>
    <scope>NUCLEOTIDE SEQUENCE</scope>
    <source>
        <strain evidence="2">AVDCRST_MAG88</strain>
    </source>
</reference>
<dbReference type="Pfam" id="PF00583">
    <property type="entry name" value="Acetyltransf_1"/>
    <property type="match status" value="1"/>
</dbReference>
<protein>
    <recommendedName>
        <fullName evidence="1">N-acetyltransferase domain-containing protein</fullName>
    </recommendedName>
</protein>
<feature type="non-terminal residue" evidence="2">
    <location>
        <position position="135"/>
    </location>
</feature>
<dbReference type="GO" id="GO:0016747">
    <property type="term" value="F:acyltransferase activity, transferring groups other than amino-acyl groups"/>
    <property type="evidence" value="ECO:0007669"/>
    <property type="project" value="InterPro"/>
</dbReference>
<dbReference type="AlphaFoldDB" id="A0A6J4UQ04"/>
<dbReference type="InterPro" id="IPR016181">
    <property type="entry name" value="Acyl_CoA_acyltransferase"/>
</dbReference>
<accession>A0A6J4UQ04</accession>
<feature type="domain" description="N-acetyltransferase" evidence="1">
    <location>
        <begin position="11"/>
        <end position="135"/>
    </location>
</feature>
<dbReference type="InterPro" id="IPR000182">
    <property type="entry name" value="GNAT_dom"/>
</dbReference>
<dbReference type="Gene3D" id="3.40.630.30">
    <property type="match status" value="1"/>
</dbReference>
<evidence type="ECO:0000259" key="1">
    <source>
        <dbReference type="PROSITE" id="PS51186"/>
    </source>
</evidence>